<dbReference type="Pfam" id="PF20696">
    <property type="entry name" value="UbiD_C"/>
    <property type="match status" value="1"/>
</dbReference>
<keyword evidence="2" id="KW-0210">Decarboxylase</keyword>
<comment type="similarity">
    <text evidence="2">Belongs to the UbiD family. YclC subfamily.</text>
</comment>
<feature type="binding site" evidence="2">
    <location>
        <begin position="182"/>
        <end position="183"/>
    </location>
    <ligand>
        <name>prenylated FMN</name>
        <dbReference type="ChEBI" id="CHEBI:87746"/>
    </ligand>
</feature>
<dbReference type="OrthoDB" id="9809841at2"/>
<dbReference type="RefSeq" id="WP_091504612.1">
    <property type="nucleotide sequence ID" value="NZ_CBDRCA010000004.1"/>
</dbReference>
<dbReference type="InterPro" id="IPR053417">
    <property type="entry name" value="PAD_UbiD-like"/>
</dbReference>
<dbReference type="InterPro" id="IPR049383">
    <property type="entry name" value="UbiD-like_N"/>
</dbReference>
<evidence type="ECO:0000313" key="6">
    <source>
        <dbReference type="EMBL" id="SFI95289.1"/>
    </source>
</evidence>
<dbReference type="SUPFAM" id="SSF143968">
    <property type="entry name" value="UbiD C-terminal domain-like"/>
    <property type="match status" value="1"/>
</dbReference>
<organism evidence="6 7">
    <name type="scientific">Amycolatopsis sacchari</name>
    <dbReference type="NCBI Taxonomy" id="115433"/>
    <lineage>
        <taxon>Bacteria</taxon>
        <taxon>Bacillati</taxon>
        <taxon>Actinomycetota</taxon>
        <taxon>Actinomycetes</taxon>
        <taxon>Pseudonocardiales</taxon>
        <taxon>Pseudonocardiaceae</taxon>
        <taxon>Amycolatopsis</taxon>
    </lineage>
</organism>
<feature type="binding site" evidence="2">
    <location>
        <position position="161"/>
    </location>
    <ligand>
        <name>Mn(2+)</name>
        <dbReference type="ChEBI" id="CHEBI:29035"/>
    </ligand>
</feature>
<dbReference type="Pfam" id="PF01977">
    <property type="entry name" value="UbiD"/>
    <property type="match status" value="1"/>
</dbReference>
<dbReference type="NCBIfam" id="NF041204">
    <property type="entry name" value="VdcC"/>
    <property type="match status" value="1"/>
</dbReference>
<keyword evidence="7" id="KW-1185">Reference proteome</keyword>
<dbReference type="Gene3D" id="3.40.1670.10">
    <property type="entry name" value="UbiD C-terminal domain-like"/>
    <property type="match status" value="1"/>
</dbReference>
<dbReference type="SUPFAM" id="SSF50475">
    <property type="entry name" value="FMN-binding split barrel"/>
    <property type="match status" value="1"/>
</dbReference>
<dbReference type="InterPro" id="IPR049381">
    <property type="entry name" value="UbiD-like_C"/>
</dbReference>
<feature type="binding site" evidence="2">
    <location>
        <position position="183"/>
    </location>
    <ligand>
        <name>Mn(2+)</name>
        <dbReference type="ChEBI" id="CHEBI:29035"/>
    </ligand>
</feature>
<evidence type="ECO:0000256" key="1">
    <source>
        <dbReference type="ARBA" id="ARBA00072018"/>
    </source>
</evidence>
<dbReference type="EMBL" id="FORP01000002">
    <property type="protein sequence ID" value="SFI95289.1"/>
    <property type="molecule type" value="Genomic_DNA"/>
</dbReference>
<keyword evidence="2" id="KW-0479">Metal-binding</keyword>
<protein>
    <recommendedName>
        <fullName evidence="1 2">Phenolic acid decarboxylase</fullName>
        <shortName evidence="2">PAD</shortName>
        <ecNumber evidence="2">4.1.1.-</ecNumber>
    </recommendedName>
</protein>
<dbReference type="AlphaFoldDB" id="A0A1I3ME32"/>
<comment type="function">
    <text evidence="2">Involved in the non-oxidative decarboxylation and detoxification of phenolic derivatives.</text>
</comment>
<dbReference type="GO" id="GO:0009636">
    <property type="term" value="P:response to toxic substance"/>
    <property type="evidence" value="ECO:0007669"/>
    <property type="project" value="UniProtKB-KW"/>
</dbReference>
<accession>A0A1I3ME32</accession>
<keyword evidence="2" id="KW-0456">Lyase</keyword>
<keyword evidence="2" id="KW-0464">Manganese</keyword>
<dbReference type="FunFam" id="3.40.1670.10:FF:000003">
    <property type="entry name" value="Phenolic acid decarboxylase"/>
    <property type="match status" value="1"/>
</dbReference>
<dbReference type="PANTHER" id="PTHR30108">
    <property type="entry name" value="3-OCTAPRENYL-4-HYDROXYBENZOATE CARBOXY-LYASE-RELATED"/>
    <property type="match status" value="1"/>
</dbReference>
<name>A0A1I3ME32_9PSEU</name>
<gene>
    <name evidence="6" type="ORF">SAMN05421835_102294</name>
</gene>
<feature type="domain" description="3-octaprenyl-4-hydroxybenzoate carboxy-lyase-like N-terminal" evidence="4">
    <location>
        <begin position="10"/>
        <end position="89"/>
    </location>
</feature>
<feature type="binding site" evidence="2">
    <location>
        <begin position="161"/>
        <end position="166"/>
    </location>
    <ligand>
        <name>prenylated FMN</name>
        <dbReference type="ChEBI" id="CHEBI:87746"/>
    </ligand>
</feature>
<dbReference type="HAMAP" id="MF_01985">
    <property type="entry name" value="UbiD_YclC"/>
    <property type="match status" value="1"/>
</dbReference>
<evidence type="ECO:0000259" key="4">
    <source>
        <dbReference type="Pfam" id="PF20695"/>
    </source>
</evidence>
<dbReference type="PANTHER" id="PTHR30108:SF17">
    <property type="entry name" value="FERULIC ACID DECARBOXYLASE 1"/>
    <property type="match status" value="1"/>
</dbReference>
<evidence type="ECO:0000256" key="2">
    <source>
        <dbReference type="HAMAP-Rule" id="MF_01985"/>
    </source>
</evidence>
<keyword evidence="2" id="KW-0058">Aromatic hydrocarbons catabolism</keyword>
<dbReference type="GO" id="GO:0008694">
    <property type="term" value="F:4-hydroxy-3-polyprenylbenzoate decarboxylase activity"/>
    <property type="evidence" value="ECO:0007669"/>
    <property type="project" value="TreeGrafter"/>
</dbReference>
<comment type="cofactor">
    <cofactor evidence="2">
        <name>Mn(2+)</name>
        <dbReference type="ChEBI" id="CHEBI:29035"/>
    </cofactor>
</comment>
<keyword evidence="2" id="KW-0216">Detoxification</keyword>
<proteinExistence type="inferred from homology"/>
<feature type="binding site" evidence="2">
    <location>
        <position position="225"/>
    </location>
    <ligand>
        <name>Mn(2+)</name>
        <dbReference type="ChEBI" id="CHEBI:29035"/>
    </ligand>
</feature>
<dbReference type="Pfam" id="PF20695">
    <property type="entry name" value="UbiD_N"/>
    <property type="match status" value="1"/>
</dbReference>
<dbReference type="InterPro" id="IPR048304">
    <property type="entry name" value="UbiD_Rift_dom"/>
</dbReference>
<evidence type="ECO:0000259" key="3">
    <source>
        <dbReference type="Pfam" id="PF01977"/>
    </source>
</evidence>
<keyword evidence="2" id="KW-0288">FMN</keyword>
<feature type="active site" description="Proton donor" evidence="2">
    <location>
        <position position="274"/>
    </location>
</feature>
<dbReference type="NCBIfam" id="TIGR00148">
    <property type="entry name" value="UbiD family decarboxylase"/>
    <property type="match status" value="1"/>
</dbReference>
<dbReference type="STRING" id="115433.SAMN05421835_102294"/>
<comment type="cofactor">
    <cofactor evidence="2">
        <name>prenylated FMN</name>
        <dbReference type="ChEBI" id="CHEBI:87746"/>
    </cofactor>
    <text evidence="2">Binds 1 prenylated FMN per subunit.</text>
</comment>
<dbReference type="Proteomes" id="UP000199025">
    <property type="component" value="Unassembled WGS sequence"/>
</dbReference>
<reference evidence="6 7" key="1">
    <citation type="submission" date="2016-10" db="EMBL/GenBank/DDBJ databases">
        <authorList>
            <person name="de Groot N.N."/>
        </authorList>
    </citation>
    <scope>NUCLEOTIDE SEQUENCE [LARGE SCALE GENOMIC DNA]</scope>
    <source>
        <strain evidence="6 7">DSM 44468</strain>
    </source>
</reference>
<dbReference type="GO" id="GO:0005829">
    <property type="term" value="C:cytosol"/>
    <property type="evidence" value="ECO:0007669"/>
    <property type="project" value="TreeGrafter"/>
</dbReference>
<dbReference type="EC" id="4.1.1.-" evidence="2"/>
<sequence>MAFDDFRSFLDTLDSEGQLLRVTEQVDAEPDLGAAANAAARLGDRAPALYFDNVTGFTDARIALNVHGSWANHALALGLPADMPVKDQVAEFIRRWETFPVPPERRENPPWAENTLEGDDVDLFEVLPLFRLNDGDGGFYLDKAAVISRDPEDPEHFGKQNVGVYRMEVKGRAKLGLQPVPMHDIALHLAKAEEVGEDLPVAIALGNDPVMTIVASTPMAYDQSEYEMAGALRGAPAPIATAPLTGLDVPWGAEVVLEGVIEGRKREIEGPFGEFTGHYSGGRSMTVVRIDRISFRGNPIFESLYLGMPWTEVDYLIGASTCVPVYQQLKREFPEVQAVNAMYTHGLLAIVSTKKRYGGFAKAVGMRAMTTPHGLGYLKMVIMVDEDVDPFNLPQVMWALSTKVNAAGDIVNIPNLPVVELDPGSQPAGITNKLIIDATTPVAPDNRGHYSQPVRDLPEAGAWLAKLQGMLANR</sequence>
<feature type="domain" description="3-octaprenyl-4-hydroxybenzoate carboxy-lyase-like Rift-related" evidence="3">
    <location>
        <begin position="107"/>
        <end position="309"/>
    </location>
</feature>
<dbReference type="GO" id="GO:0006744">
    <property type="term" value="P:ubiquinone biosynthetic process"/>
    <property type="evidence" value="ECO:0007669"/>
    <property type="project" value="TreeGrafter"/>
</dbReference>
<dbReference type="InterPro" id="IPR032902">
    <property type="entry name" value="BsdC"/>
</dbReference>
<feature type="domain" description="3-octaprenyl-4-hydroxybenzoate carboxy-lyase-like C-terminal" evidence="5">
    <location>
        <begin position="315"/>
        <end position="438"/>
    </location>
</feature>
<dbReference type="GO" id="GO:0046872">
    <property type="term" value="F:metal ion binding"/>
    <property type="evidence" value="ECO:0007669"/>
    <property type="project" value="UniProtKB-KW"/>
</dbReference>
<evidence type="ECO:0000259" key="5">
    <source>
        <dbReference type="Pfam" id="PF20696"/>
    </source>
</evidence>
<dbReference type="InterPro" id="IPR002830">
    <property type="entry name" value="UbiD"/>
</dbReference>
<keyword evidence="2" id="KW-0285">Flavoprotein</keyword>
<evidence type="ECO:0000313" key="7">
    <source>
        <dbReference type="Proteomes" id="UP000199025"/>
    </source>
</evidence>